<dbReference type="Gene3D" id="2.60.40.380">
    <property type="entry name" value="Purple acid phosphatase-like, N-terminal"/>
    <property type="match status" value="1"/>
</dbReference>
<dbReference type="PANTHER" id="PTHR43606:SF7">
    <property type="entry name" value="PHOSPHATASE, PUTATIVE (AFU_ORTHOLOGUE AFUA_6G08710)-RELATED"/>
    <property type="match status" value="1"/>
</dbReference>
<dbReference type="PANTHER" id="PTHR43606">
    <property type="entry name" value="PHOSPHATASE, PUTATIVE (AFU_ORTHOLOGUE AFUA_6G08710)-RELATED"/>
    <property type="match status" value="1"/>
</dbReference>
<feature type="domain" description="Phospholipase D N-terminal" evidence="2">
    <location>
        <begin position="88"/>
        <end position="190"/>
    </location>
</feature>
<comment type="caution">
    <text evidence="3">The sequence shown here is derived from an EMBL/GenBank/DDBJ whole genome shotgun (WGS) entry which is preliminary data.</text>
</comment>
<dbReference type="InterPro" id="IPR052900">
    <property type="entry name" value="Phospholipid_Metab_Enz"/>
</dbReference>
<keyword evidence="4" id="KW-1185">Reference proteome</keyword>
<dbReference type="OrthoDB" id="29024at2759"/>
<protein>
    <recommendedName>
        <fullName evidence="2">Phospholipase D N-terminal domain-containing protein</fullName>
    </recommendedName>
</protein>
<sequence>MLALLFSVVLLGAAANATRLLDNNLAYRSPFKNDATLAHDTSAIQARSLVRRQVEDATKFDDQHYPTFYGADFGNSPFIWSGGLNFTHSVASGDPFDTSVLLWTRAVPISPSGSSQLPDQSVPVCVFWKITASPELKGSAVSSGQAFTSYDVDFTVKVEATHLKPDSLYYFQFGDCSNPDTVSPIGKTRTLPHPDTAADQVNNGNPLTFAVFSCSQYQAGK</sequence>
<reference evidence="3 4" key="1">
    <citation type="journal article" date="2020" name="ISME J.">
        <title>Uncovering the hidden diversity of litter-decomposition mechanisms in mushroom-forming fungi.</title>
        <authorList>
            <person name="Floudas D."/>
            <person name="Bentzer J."/>
            <person name="Ahren D."/>
            <person name="Johansson T."/>
            <person name="Persson P."/>
            <person name="Tunlid A."/>
        </authorList>
    </citation>
    <scope>NUCLEOTIDE SEQUENCE [LARGE SCALE GENOMIC DNA]</scope>
    <source>
        <strain evidence="3 4">CBS 291.85</strain>
    </source>
</reference>
<dbReference type="EMBL" id="JAACJM010000026">
    <property type="protein sequence ID" value="KAF5365711.1"/>
    <property type="molecule type" value="Genomic_DNA"/>
</dbReference>
<evidence type="ECO:0000313" key="4">
    <source>
        <dbReference type="Proteomes" id="UP000559256"/>
    </source>
</evidence>
<proteinExistence type="predicted"/>
<evidence type="ECO:0000256" key="1">
    <source>
        <dbReference type="SAM" id="SignalP"/>
    </source>
</evidence>
<accession>A0A8H5GJ39</accession>
<feature type="chain" id="PRO_5034610103" description="Phospholipase D N-terminal domain-containing protein" evidence="1">
    <location>
        <begin position="18"/>
        <end position="221"/>
    </location>
</feature>
<feature type="signal peptide" evidence="1">
    <location>
        <begin position="1"/>
        <end position="17"/>
    </location>
</feature>
<dbReference type="Proteomes" id="UP000559256">
    <property type="component" value="Unassembled WGS sequence"/>
</dbReference>
<dbReference type="InterPro" id="IPR032093">
    <property type="entry name" value="PhoD_N"/>
</dbReference>
<evidence type="ECO:0000259" key="2">
    <source>
        <dbReference type="Pfam" id="PF16655"/>
    </source>
</evidence>
<organism evidence="3 4">
    <name type="scientific">Tetrapyrgos nigripes</name>
    <dbReference type="NCBI Taxonomy" id="182062"/>
    <lineage>
        <taxon>Eukaryota</taxon>
        <taxon>Fungi</taxon>
        <taxon>Dikarya</taxon>
        <taxon>Basidiomycota</taxon>
        <taxon>Agaricomycotina</taxon>
        <taxon>Agaricomycetes</taxon>
        <taxon>Agaricomycetidae</taxon>
        <taxon>Agaricales</taxon>
        <taxon>Marasmiineae</taxon>
        <taxon>Marasmiaceae</taxon>
        <taxon>Tetrapyrgos</taxon>
    </lineage>
</organism>
<keyword evidence="1" id="KW-0732">Signal</keyword>
<dbReference type="AlphaFoldDB" id="A0A8H5GJ39"/>
<dbReference type="Pfam" id="PF16655">
    <property type="entry name" value="PhoD_N"/>
    <property type="match status" value="1"/>
</dbReference>
<name>A0A8H5GJ39_9AGAR</name>
<evidence type="ECO:0000313" key="3">
    <source>
        <dbReference type="EMBL" id="KAF5365711.1"/>
    </source>
</evidence>
<gene>
    <name evidence="3" type="ORF">D9758_003210</name>
</gene>